<evidence type="ECO:0000313" key="1">
    <source>
        <dbReference type="EMBL" id="MDX8471830.1"/>
    </source>
</evidence>
<accession>A0ABU4XDH7</accession>
<gene>
    <name evidence="1" type="ORF">RFM27_07095</name>
</gene>
<keyword evidence="2" id="KW-1185">Reference proteome</keyword>
<dbReference type="EMBL" id="JAVIIZ010000003">
    <property type="protein sequence ID" value="MDX8471830.1"/>
    <property type="molecule type" value="Genomic_DNA"/>
</dbReference>
<proteinExistence type="predicted"/>
<dbReference type="RefSeq" id="WP_320264031.1">
    <property type="nucleotide sequence ID" value="NZ_JAVIIX010000004.1"/>
</dbReference>
<reference evidence="1 2" key="1">
    <citation type="submission" date="2023-08" db="EMBL/GenBank/DDBJ databases">
        <title>Implementing the SeqCode for naming new Mesorhizobium species isolated from Vachellia karroo root nodules.</title>
        <authorList>
            <person name="Van Lill M."/>
        </authorList>
    </citation>
    <scope>NUCLEOTIDE SEQUENCE [LARGE SCALE GENOMIC DNA]</scope>
    <source>
        <strain evidence="1 2">VK23A</strain>
    </source>
</reference>
<sequence>MASVADRDPLHHTQKMQKALQEIQAHLREDIEKVDEPQFKAMFETSAEVLGGLIKAFRDYEQKNEAAWR</sequence>
<organism evidence="1 2">
    <name type="scientific">Mesorhizobium dulcispinae</name>
    <dbReference type="NCBI Taxonomy" id="3072316"/>
    <lineage>
        <taxon>Bacteria</taxon>
        <taxon>Pseudomonadati</taxon>
        <taxon>Pseudomonadota</taxon>
        <taxon>Alphaproteobacteria</taxon>
        <taxon>Hyphomicrobiales</taxon>
        <taxon>Phyllobacteriaceae</taxon>
        <taxon>Mesorhizobium</taxon>
    </lineage>
</organism>
<dbReference type="Proteomes" id="UP001271780">
    <property type="component" value="Unassembled WGS sequence"/>
</dbReference>
<evidence type="ECO:0000313" key="2">
    <source>
        <dbReference type="Proteomes" id="UP001271780"/>
    </source>
</evidence>
<protein>
    <submittedName>
        <fullName evidence="1">Uncharacterized protein</fullName>
    </submittedName>
</protein>
<name>A0ABU4XDH7_9HYPH</name>
<comment type="caution">
    <text evidence="1">The sequence shown here is derived from an EMBL/GenBank/DDBJ whole genome shotgun (WGS) entry which is preliminary data.</text>
</comment>